<name>A0A098E460_GIBZE</name>
<dbReference type="EnsemblFungi" id="CEF88881">
    <property type="protein sequence ID" value="CEF88881"/>
    <property type="gene ID" value="FGRRES_13843"/>
</dbReference>
<dbReference type="InParanoid" id="A0A098E460"/>
<feature type="compositionally biased region" description="Low complexity" evidence="1">
    <location>
        <begin position="65"/>
        <end position="81"/>
    </location>
</feature>
<dbReference type="EMBL" id="HG970334">
    <property type="protein sequence ID" value="CEF88881.1"/>
    <property type="molecule type" value="Genomic_DNA"/>
</dbReference>
<evidence type="ECO:0000313" key="2">
    <source>
        <dbReference type="EMBL" id="CEF88881.1"/>
    </source>
</evidence>
<organism evidence="2 4">
    <name type="scientific">Gibberella zeae (strain ATCC MYA-4620 / CBS 123657 / FGSC 9075 / NRRL 31084 / PH-1)</name>
    <name type="common">Wheat head blight fungus</name>
    <name type="synonym">Fusarium graminearum</name>
    <dbReference type="NCBI Taxonomy" id="229533"/>
    <lineage>
        <taxon>Eukaryota</taxon>
        <taxon>Fungi</taxon>
        <taxon>Dikarya</taxon>
        <taxon>Ascomycota</taxon>
        <taxon>Pezizomycotina</taxon>
        <taxon>Sordariomycetes</taxon>
        <taxon>Hypocreomycetidae</taxon>
        <taxon>Hypocreales</taxon>
        <taxon>Nectriaceae</taxon>
        <taxon>Fusarium</taxon>
    </lineage>
</organism>
<accession>A0A0E0SR18</accession>
<evidence type="ECO:0000313" key="4">
    <source>
        <dbReference type="Proteomes" id="UP000070720"/>
    </source>
</evidence>
<accession>A0A098E460</accession>
<dbReference type="eggNOG" id="ENOG502RMIN">
    <property type="taxonomic scope" value="Eukaryota"/>
</dbReference>
<feature type="region of interest" description="Disordered" evidence="1">
    <location>
        <begin position="31"/>
        <end position="86"/>
    </location>
</feature>
<gene>
    <name evidence="2" type="ORF">FGRAMPH1_01T21383</name>
</gene>
<evidence type="ECO:0000256" key="1">
    <source>
        <dbReference type="SAM" id="MobiDB-lite"/>
    </source>
</evidence>
<protein>
    <submittedName>
        <fullName evidence="2">Chromosome 3, complete genome</fullName>
    </submittedName>
</protein>
<keyword evidence="4" id="KW-1185">Reference proteome</keyword>
<sequence>MNVDGSRLRGGQRGNLCASFVFARFLSTQSIDPTRTPYEEDDESGSVSSDIIASTRTVKRQEAASTSTGPGETSTSSPPESVAGRQAASNVRVLGLLSVVVTLL</sequence>
<reference evidence="3 4" key="1">
    <citation type="journal article" date="2007" name="Science">
        <title>The Fusarium graminearum genome reveals a link between localized polymorphism and pathogen specialization.</title>
        <authorList>
            <person name="Cuomo C.A."/>
            <person name="Gueldener U."/>
            <person name="Xu J.-R."/>
            <person name="Trail F."/>
            <person name="Turgeon B.G."/>
            <person name="Di Pietro A."/>
            <person name="Walton J.D."/>
            <person name="Ma L.-J."/>
            <person name="Baker S.E."/>
            <person name="Rep M."/>
            <person name="Adam G."/>
            <person name="Antoniw J."/>
            <person name="Baldwin T."/>
            <person name="Calvo S.E."/>
            <person name="Chang Y.-L."/>
            <person name="DeCaprio D."/>
            <person name="Gale L.R."/>
            <person name="Gnerre S."/>
            <person name="Goswami R.S."/>
            <person name="Hammond-Kosack K."/>
            <person name="Harris L.J."/>
            <person name="Hilburn K."/>
            <person name="Kennell J.C."/>
            <person name="Kroken S."/>
            <person name="Magnuson J.K."/>
            <person name="Mannhaupt G."/>
            <person name="Mauceli E.W."/>
            <person name="Mewes H.-W."/>
            <person name="Mitterbauer R."/>
            <person name="Muehlbauer G."/>
            <person name="Muensterkoetter M."/>
            <person name="Nelson D."/>
            <person name="O'Donnell K."/>
            <person name="Ouellet T."/>
            <person name="Qi W."/>
            <person name="Quesneville H."/>
            <person name="Roncero M.I.G."/>
            <person name="Seong K.-Y."/>
            <person name="Tetko I.V."/>
            <person name="Urban M."/>
            <person name="Waalwijk C."/>
            <person name="Ward T.J."/>
            <person name="Yao J."/>
            <person name="Birren B.W."/>
            <person name="Kistler H.C."/>
        </authorList>
    </citation>
    <scope>NUCLEOTIDE SEQUENCE [LARGE SCALE GENOMIC DNA]</scope>
    <source>
        <strain evidence="4">ATCC MYA-4620 / CBS 123657 / FGSC 9075 / NRRL 31084 / PH-1</strain>
        <strain evidence="3">PH-1 / ATCC MYA-4620 / FGSC 9075 / NRRL 31084</strain>
    </source>
</reference>
<dbReference type="AlphaFoldDB" id="A0A098E460"/>
<reference evidence="3" key="4">
    <citation type="submission" date="2017-01" db="UniProtKB">
        <authorList>
            <consortium name="EnsemblFungi"/>
        </authorList>
    </citation>
    <scope>IDENTIFICATION</scope>
    <source>
        <strain evidence="3">PH-1 / ATCC MYA-4620 / FGSC 9075 / NRRL 31084</strain>
    </source>
</reference>
<reference evidence="3 4" key="2">
    <citation type="journal article" date="2010" name="Nature">
        <title>Comparative genomics reveals mobile pathogenicity chromosomes in Fusarium.</title>
        <authorList>
            <person name="Ma L.J."/>
            <person name="van der Does H.C."/>
            <person name="Borkovich K.A."/>
            <person name="Coleman J.J."/>
            <person name="Daboussi M.J."/>
            <person name="Di Pietro A."/>
            <person name="Dufresne M."/>
            <person name="Freitag M."/>
            <person name="Grabherr M."/>
            <person name="Henrissat B."/>
            <person name="Houterman P.M."/>
            <person name="Kang S."/>
            <person name="Shim W.B."/>
            <person name="Woloshuk C."/>
            <person name="Xie X."/>
            <person name="Xu J.R."/>
            <person name="Antoniw J."/>
            <person name="Baker S.E."/>
            <person name="Bluhm B.H."/>
            <person name="Breakspear A."/>
            <person name="Brown D.W."/>
            <person name="Butchko R.A."/>
            <person name="Chapman S."/>
            <person name="Coulson R."/>
            <person name="Coutinho P.M."/>
            <person name="Danchin E.G."/>
            <person name="Diener A."/>
            <person name="Gale L.R."/>
            <person name="Gardiner D.M."/>
            <person name="Goff S."/>
            <person name="Hammond-Kosack K.E."/>
            <person name="Hilburn K."/>
            <person name="Hua-Van A."/>
            <person name="Jonkers W."/>
            <person name="Kazan K."/>
            <person name="Kodira C.D."/>
            <person name="Koehrsen M."/>
            <person name="Kumar L."/>
            <person name="Lee Y.H."/>
            <person name="Li L."/>
            <person name="Manners J.M."/>
            <person name="Miranda-Saavedra D."/>
            <person name="Mukherjee M."/>
            <person name="Park G."/>
            <person name="Park J."/>
            <person name="Park S.Y."/>
            <person name="Proctor R.H."/>
            <person name="Regev A."/>
            <person name="Ruiz-Roldan M.C."/>
            <person name="Sain D."/>
            <person name="Sakthikumar S."/>
            <person name="Sykes S."/>
            <person name="Schwartz D.C."/>
            <person name="Turgeon B.G."/>
            <person name="Wapinski I."/>
            <person name="Yoder O."/>
            <person name="Young S."/>
            <person name="Zeng Q."/>
            <person name="Zhou S."/>
            <person name="Galagan J."/>
            <person name="Cuomo C.A."/>
            <person name="Kistler H.C."/>
            <person name="Rep M."/>
        </authorList>
    </citation>
    <scope>GENOME REANNOTATION</scope>
    <source>
        <strain evidence="4">ATCC MYA-4620 / CBS 123657 / FGSC 9075 / NRRL 31084 / PH-1</strain>
        <strain evidence="3">PH-1 / ATCC MYA-4620 / FGSC 9075 / NRRL 31084</strain>
    </source>
</reference>
<reference evidence="2 4" key="3">
    <citation type="journal article" date="2015" name="BMC Genomics">
        <title>The completed genome sequence of the pathogenic ascomycete fungus Fusarium graminearum.</title>
        <authorList>
            <person name="King R."/>
            <person name="Urban M."/>
            <person name="Hammond-Kosack M.C."/>
            <person name="Hassani-Pak K."/>
            <person name="Hammond-Kosack K.E."/>
        </authorList>
    </citation>
    <scope>NUCLEOTIDE SEQUENCE [LARGE SCALE GENOMIC DNA]</scope>
    <source>
        <strain evidence="4">ATCC MYA-4620 / CBS 123657 / FGSC 9075 / NRRL 31084 / PH-1</strain>
        <strain evidence="2">PH-1</strain>
    </source>
</reference>
<dbReference type="Proteomes" id="UP000070720">
    <property type="component" value="Chromosome 3"/>
</dbReference>
<evidence type="ECO:0000313" key="3">
    <source>
        <dbReference type="EnsemblFungi" id="CEF88881"/>
    </source>
</evidence>
<proteinExistence type="predicted"/>